<dbReference type="EMBL" id="GG745575">
    <property type="protein sequence ID" value="EFD92554.1"/>
    <property type="molecule type" value="Genomic_DNA"/>
</dbReference>
<dbReference type="InterPro" id="IPR004843">
    <property type="entry name" value="Calcineurin-like_PHP"/>
</dbReference>
<reference evidence="2 3" key="1">
    <citation type="journal article" date="2010" name="Proc. Natl. Acad. Sci. U.S.A.">
        <title>Enigmatic, ultrasmall, uncultivated Archaea.</title>
        <authorList>
            <person name="Baker B.J."/>
            <person name="Comolli L.R."/>
            <person name="Dick G.J."/>
            <person name="Hauser L.J."/>
            <person name="Hyatt D."/>
            <person name="Dill B.D."/>
            <person name="Land M.L."/>
            <person name="Verberkmoes N.C."/>
            <person name="Hettich R.L."/>
            <person name="Banfield J.F."/>
        </authorList>
    </citation>
    <scope>NUCLEOTIDE SEQUENCE [LARGE SCALE GENOMIC DNA]</scope>
</reference>
<dbReference type="Pfam" id="PF00149">
    <property type="entry name" value="Metallophos"/>
    <property type="match status" value="1"/>
</dbReference>
<protein>
    <recommendedName>
        <fullName evidence="1">Calcineurin-like phosphoesterase domain-containing protein</fullName>
    </recommendedName>
</protein>
<evidence type="ECO:0000313" key="2">
    <source>
        <dbReference type="EMBL" id="EFD92554.1"/>
    </source>
</evidence>
<dbReference type="SUPFAM" id="SSF56300">
    <property type="entry name" value="Metallo-dependent phosphatases"/>
    <property type="match status" value="1"/>
</dbReference>
<proteinExistence type="predicted"/>
<feature type="domain" description="Calcineurin-like phosphoesterase" evidence="1">
    <location>
        <begin position="419"/>
        <end position="580"/>
    </location>
</feature>
<accession>D6GW54</accession>
<name>D6GW54_PARA5</name>
<sequence length="730" mass="82453">MGEKMLEDIIDTNENSDLNIKKNSDLRLLVMSELELATKVSNPEILKNIGNVIRDYDGKIDGIIINGGLAFIPDKYSRLRGERLDLVEDSIKERYGEEVYKEIKKGNYESDSVDDLTEAARLAKIQMKSIAYESAKKDIPLYYIYGVTDYKNVKMIIEALERLSKRNNKEFEKIGKNKKKKESKLEDKIPDEIERIMSIIPDDYKFKASKWKTSDKDGIKDKANDIYIHLVNSVLGANKKGTKVHIFKRFENSLGEKEQDTPEADIVINGFKVKVFHAINALTAGLNEGKPSERNINMIVDYANSDALYDRLADIYITGRGSATEFTAVDYQSRKDPVFILNQGPLMDINRQFRLRASLNKTDVSKRLSQAEDSGISFLSIYKDKSLEIEHIDFNAIKNNIDIKKLTDNAENGSFYEMTQISDWHVGNAASDYEAMEKIPELVKRSKIPKENKILFVGGDMVDGGNDKAQRTKMSLPRSPGPEEFLSNLEKLLTDKDDNEVKNKFIDTLHEVVYGNSDIDIGQQERRLNTYIRPLAPLFNTAYVVPGNHYERATGNGSEGRMLGTMLENNGTKNVVYVDDYLLRGKTPYLGTYGLLEMHSAGYRGGADARTSLMNTVKNTGKNLVDIAIAGDCHEAGIKFALKKGADKWGTIAAITVPALERETYFESYIIHKPNYTKGISQLYVPTDKDIGTSYLKYRLVPLQTIKAEINSSGGSRYYKLINEVMKRSN</sequence>
<organism evidence="2 3">
    <name type="scientific">Candidatus Parvarchaeum acidophilus ARMAN-5</name>
    <dbReference type="NCBI Taxonomy" id="662762"/>
    <lineage>
        <taxon>Archaea</taxon>
        <taxon>Candidatus Parvarchaeota</taxon>
        <taxon>Candidatus Parvarchaeum</taxon>
    </lineage>
</organism>
<dbReference type="InterPro" id="IPR029052">
    <property type="entry name" value="Metallo-depent_PP-like"/>
</dbReference>
<evidence type="ECO:0000313" key="3">
    <source>
        <dbReference type="Proteomes" id="UP000009376"/>
    </source>
</evidence>
<evidence type="ECO:0000259" key="1">
    <source>
        <dbReference type="Pfam" id="PF00149"/>
    </source>
</evidence>
<gene>
    <name evidence="2" type="ORF">BJBARM5_0728</name>
</gene>
<dbReference type="GO" id="GO:0016787">
    <property type="term" value="F:hydrolase activity"/>
    <property type="evidence" value="ECO:0007669"/>
    <property type="project" value="InterPro"/>
</dbReference>
<dbReference type="Proteomes" id="UP000009376">
    <property type="component" value="Unassembled WGS sequence"/>
</dbReference>
<dbReference type="AlphaFoldDB" id="D6GW54"/>